<feature type="transmembrane region" description="Helical" evidence="5">
    <location>
        <begin position="252"/>
        <end position="273"/>
    </location>
</feature>
<dbReference type="RefSeq" id="WP_130087379.1">
    <property type="nucleotide sequence ID" value="NZ_SEZJ01000008.1"/>
</dbReference>
<dbReference type="Pfam" id="PF01943">
    <property type="entry name" value="Polysacc_synt"/>
    <property type="match status" value="1"/>
</dbReference>
<evidence type="ECO:0000313" key="7">
    <source>
        <dbReference type="Proteomes" id="UP000293465"/>
    </source>
</evidence>
<feature type="transmembrane region" description="Helical" evidence="5">
    <location>
        <begin position="294"/>
        <end position="317"/>
    </location>
</feature>
<dbReference type="AlphaFoldDB" id="A0A4Q5KIX2"/>
<reference evidence="6 7" key="1">
    <citation type="submission" date="2019-02" db="EMBL/GenBank/DDBJ databases">
        <title>Genome sequences of Aliivibrio finisterrensis strains from farmed Atlantic salmon.</title>
        <authorList>
            <person name="Bowman J.P."/>
        </authorList>
    </citation>
    <scope>NUCLEOTIDE SEQUENCE [LARGE SCALE GENOMIC DNA]</scope>
    <source>
        <strain evidence="6 7">A32</strain>
    </source>
</reference>
<name>A0A4Q5KIX2_9GAMM</name>
<sequence length="434" mass="48824">MTHKVLNNVFIYIIERVVTIISGLLCFVMIAREFGPADLGALSTIQSASAALMFMVTLGLDRFIVKDLVEGKVSSKSIEYTATVLRFLGWSIYSIGLFLFIWHWSDNPQYMFLAGIESITAFFIHVIIVRYSLESKHKAKELSISLIISRGISLTYVFLAIIFKADLLITCLFLPIQSAIRLLLMVYFYNLNDKPIGKFTFNRDWARNNIKQAFPIMLSGAIFPVFMQADVLMISHYLDEAHVGLYSAPMKLIFQSSFIGVAIMSAIYPLLVYRNKNSESDFTNTAITVGRAMILLSITSSLILFFTSKYIIIIMFGSDYQESIDVMKILSIIVAIVIPSKLFSSVLIIKGLSKYELPKSIFAVLLNITLNSILIPLYSIEGAAISSVIAYIFSDLIFYFLFKKLSVVRYVIIKSIRGLSSPILTIKNLLGSKF</sequence>
<feature type="transmembrane region" description="Helical" evidence="5">
    <location>
        <begin position="142"/>
        <end position="161"/>
    </location>
</feature>
<evidence type="ECO:0000256" key="5">
    <source>
        <dbReference type="SAM" id="Phobius"/>
    </source>
</evidence>
<accession>A0A4Q5KIX2</accession>
<dbReference type="InterPro" id="IPR052556">
    <property type="entry name" value="PolySynth_Transporter"/>
</dbReference>
<feature type="transmembrane region" description="Helical" evidence="5">
    <location>
        <begin position="167"/>
        <end position="192"/>
    </location>
</feature>
<evidence type="ECO:0000256" key="2">
    <source>
        <dbReference type="ARBA" id="ARBA00022692"/>
    </source>
</evidence>
<dbReference type="EMBL" id="SEZJ01000008">
    <property type="protein sequence ID" value="RYU46105.1"/>
    <property type="molecule type" value="Genomic_DNA"/>
</dbReference>
<dbReference type="GeneID" id="56275497"/>
<feature type="transmembrane region" description="Helical" evidence="5">
    <location>
        <begin position="43"/>
        <end position="64"/>
    </location>
</feature>
<dbReference type="PANTHER" id="PTHR43424:SF1">
    <property type="entry name" value="LOCUS PUTATIVE PROTEIN 1-RELATED"/>
    <property type="match status" value="1"/>
</dbReference>
<feature type="transmembrane region" description="Helical" evidence="5">
    <location>
        <begin position="329"/>
        <end position="349"/>
    </location>
</feature>
<evidence type="ECO:0000256" key="1">
    <source>
        <dbReference type="ARBA" id="ARBA00004141"/>
    </source>
</evidence>
<dbReference type="InterPro" id="IPR002797">
    <property type="entry name" value="Polysacc_synth"/>
</dbReference>
<feature type="transmembrane region" description="Helical" evidence="5">
    <location>
        <begin position="9"/>
        <end position="31"/>
    </location>
</feature>
<evidence type="ECO:0000256" key="3">
    <source>
        <dbReference type="ARBA" id="ARBA00022989"/>
    </source>
</evidence>
<feature type="transmembrane region" description="Helical" evidence="5">
    <location>
        <begin position="84"/>
        <end position="104"/>
    </location>
</feature>
<dbReference type="GO" id="GO:0016020">
    <property type="term" value="C:membrane"/>
    <property type="evidence" value="ECO:0007669"/>
    <property type="project" value="UniProtKB-SubCell"/>
</dbReference>
<dbReference type="PANTHER" id="PTHR43424">
    <property type="entry name" value="LOCUS PUTATIVE PROTEIN 1-RELATED"/>
    <property type="match status" value="1"/>
</dbReference>
<proteinExistence type="predicted"/>
<dbReference type="CDD" id="cd13128">
    <property type="entry name" value="MATE_Wzx_like"/>
    <property type="match status" value="1"/>
</dbReference>
<organism evidence="6 7">
    <name type="scientific">Aliivibrio finisterrensis</name>
    <dbReference type="NCBI Taxonomy" id="511998"/>
    <lineage>
        <taxon>Bacteria</taxon>
        <taxon>Pseudomonadati</taxon>
        <taxon>Pseudomonadota</taxon>
        <taxon>Gammaproteobacteria</taxon>
        <taxon>Vibrionales</taxon>
        <taxon>Vibrionaceae</taxon>
        <taxon>Aliivibrio</taxon>
    </lineage>
</organism>
<feature type="transmembrane region" description="Helical" evidence="5">
    <location>
        <begin position="110"/>
        <end position="130"/>
    </location>
</feature>
<keyword evidence="2 5" id="KW-0812">Transmembrane</keyword>
<keyword evidence="3 5" id="KW-1133">Transmembrane helix</keyword>
<comment type="subcellular location">
    <subcellularLocation>
        <location evidence="1">Membrane</location>
        <topology evidence="1">Multi-pass membrane protein</topology>
    </subcellularLocation>
</comment>
<comment type="caution">
    <text evidence="6">The sequence shown here is derived from an EMBL/GenBank/DDBJ whole genome shotgun (WGS) entry which is preliminary data.</text>
</comment>
<keyword evidence="4 5" id="KW-0472">Membrane</keyword>
<feature type="transmembrane region" description="Helical" evidence="5">
    <location>
        <begin position="361"/>
        <end position="378"/>
    </location>
</feature>
<evidence type="ECO:0000313" key="6">
    <source>
        <dbReference type="EMBL" id="RYU46105.1"/>
    </source>
</evidence>
<dbReference type="OrthoDB" id="103403at2"/>
<dbReference type="Proteomes" id="UP000293465">
    <property type="component" value="Unassembled WGS sequence"/>
</dbReference>
<feature type="transmembrane region" description="Helical" evidence="5">
    <location>
        <begin position="213"/>
        <end position="232"/>
    </location>
</feature>
<protein>
    <submittedName>
        <fullName evidence="6">Flippase</fullName>
    </submittedName>
</protein>
<evidence type="ECO:0000256" key="4">
    <source>
        <dbReference type="ARBA" id="ARBA00023136"/>
    </source>
</evidence>
<feature type="transmembrane region" description="Helical" evidence="5">
    <location>
        <begin position="384"/>
        <end position="402"/>
    </location>
</feature>
<gene>
    <name evidence="6" type="ORF">ERW49_10575</name>
</gene>